<feature type="transmembrane region" description="Helical" evidence="6">
    <location>
        <begin position="390"/>
        <end position="410"/>
    </location>
</feature>
<reference evidence="8 9" key="1">
    <citation type="submission" date="2023-09" db="EMBL/GenBank/DDBJ databases">
        <authorList>
            <person name="Rey-Velasco X."/>
        </authorList>
    </citation>
    <scope>NUCLEOTIDE SEQUENCE [LARGE SCALE GENOMIC DNA]</scope>
    <source>
        <strain evidence="8 9">W409</strain>
    </source>
</reference>
<feature type="transmembrane region" description="Helical" evidence="6">
    <location>
        <begin position="344"/>
        <end position="369"/>
    </location>
</feature>
<protein>
    <submittedName>
        <fullName evidence="8">FtsX-like permease family protein</fullName>
    </submittedName>
</protein>
<feature type="transmembrane region" description="Helical" evidence="6">
    <location>
        <begin position="293"/>
        <end position="317"/>
    </location>
</feature>
<proteinExistence type="predicted"/>
<evidence type="ECO:0000256" key="4">
    <source>
        <dbReference type="ARBA" id="ARBA00022989"/>
    </source>
</evidence>
<comment type="caution">
    <text evidence="8">The sequence shown here is derived from an EMBL/GenBank/DDBJ whole genome shotgun (WGS) entry which is preliminary data.</text>
</comment>
<dbReference type="InterPro" id="IPR003838">
    <property type="entry name" value="ABC3_permease_C"/>
</dbReference>
<feature type="domain" description="ABC3 transporter permease C-terminal" evidence="7">
    <location>
        <begin position="252"/>
        <end position="367"/>
    </location>
</feature>
<sequence length="830" mass="91710">MSSLLIAAAGLSAVLIINDSAKQSYQSNEQFLIANVQNQIVSVDNTKALSRADYASLRRAGFTELVAVAQTRRHIYADGKRLTRRSIDHTGIDTFALYSQLSSPVALSASKEHQLAYEKQDENAVLLALDFGNVGSQNQAIIHPTLLDSLSAEAEELSGPRPIFTSADGRLLPKLYAHKNASLGNDIIMSMAALYGLYPETELSALLLIGDAPANRLDALKAALPSHLNLQSLNNSEQDSELTSSFHLNLMAMALLMFVVCLFIVVNAINLLMHTRMPWLKICRQLGIGRKQLMLVQLAEVGFLTLIACLIGIVLGLELAKLASPTVQATLENLYQVEVGYGQISLITLFLQVFGISLVGCITASLLPLQKLNQNLSSTKAVDEAKSQAFWHKMTWACFVVFAVIGIILLNFVQALWLLLIATACVILAGCCILLINYPLALRQIVKLIPKSLPLLRVSTKQSVSLSGKTKIACCAFFIAATSNIGMNLMVDSFRGATFSWLEQRLAADYYIYSNTALELDDIAKASDLVIHQRFENYTQFGKREIQQFSYPSTQRFQKAMSFYELAPQYSQENISELWHAFENANGILVNQQFAFGMGYEVNDKVSIPHPSTGKLSEYNILGIIYDFGNPSAQVLMPIRLFDPSTTSYFIYSIQGSEASIDRFTQSLLQNDIDIEKQIIETSELLRLSMQAFDDTFVITDGLNIVTLLVAALSLACAIVVIMNDVRPQNMLIRSLGVSAFKTQFLALFQYVLLCLVALIFATPFGILLAWVLITDINYQAFSWTYPLLISLTKIAKVYALSLCVVILVIIVPLIRAGKRPLINDIRQVN</sequence>
<feature type="transmembrane region" description="Helical" evidence="6">
    <location>
        <begin position="794"/>
        <end position="815"/>
    </location>
</feature>
<evidence type="ECO:0000256" key="1">
    <source>
        <dbReference type="ARBA" id="ARBA00004651"/>
    </source>
</evidence>
<evidence type="ECO:0000256" key="2">
    <source>
        <dbReference type="ARBA" id="ARBA00022475"/>
    </source>
</evidence>
<dbReference type="AlphaFoldDB" id="A0AAW8R866"/>
<keyword evidence="9" id="KW-1185">Reference proteome</keyword>
<keyword evidence="3 6" id="KW-0812">Transmembrane</keyword>
<dbReference type="Proteomes" id="UP001249020">
    <property type="component" value="Unassembled WGS sequence"/>
</dbReference>
<evidence type="ECO:0000313" key="8">
    <source>
        <dbReference type="EMBL" id="MDT0584025.1"/>
    </source>
</evidence>
<keyword evidence="4 6" id="KW-1133">Transmembrane helix</keyword>
<keyword evidence="2" id="KW-1003">Cell membrane</keyword>
<dbReference type="PANTHER" id="PTHR30287">
    <property type="entry name" value="MEMBRANE COMPONENT OF PREDICTED ABC SUPERFAMILY METABOLITE UPTAKE TRANSPORTER"/>
    <property type="match status" value="1"/>
</dbReference>
<dbReference type="Pfam" id="PF02687">
    <property type="entry name" value="FtsX"/>
    <property type="match status" value="2"/>
</dbReference>
<feature type="transmembrane region" description="Helical" evidence="6">
    <location>
        <begin position="250"/>
        <end position="272"/>
    </location>
</feature>
<organism evidence="8 9">
    <name type="scientific">Brumicola blandensis</name>
    <dbReference type="NCBI Taxonomy" id="3075611"/>
    <lineage>
        <taxon>Bacteria</taxon>
        <taxon>Pseudomonadati</taxon>
        <taxon>Pseudomonadota</taxon>
        <taxon>Gammaproteobacteria</taxon>
        <taxon>Alteromonadales</taxon>
        <taxon>Alteromonadaceae</taxon>
        <taxon>Brumicola</taxon>
    </lineage>
</organism>
<feature type="transmembrane region" description="Helical" evidence="6">
    <location>
        <begin position="416"/>
        <end position="438"/>
    </location>
</feature>
<dbReference type="RefSeq" id="WP_311362793.1">
    <property type="nucleotide sequence ID" value="NZ_JAVRIE010000007.1"/>
</dbReference>
<evidence type="ECO:0000259" key="7">
    <source>
        <dbReference type="Pfam" id="PF02687"/>
    </source>
</evidence>
<dbReference type="GO" id="GO:0005886">
    <property type="term" value="C:plasma membrane"/>
    <property type="evidence" value="ECO:0007669"/>
    <property type="project" value="UniProtKB-SubCell"/>
</dbReference>
<feature type="transmembrane region" description="Helical" evidence="6">
    <location>
        <begin position="745"/>
        <end position="774"/>
    </location>
</feature>
<evidence type="ECO:0000256" key="6">
    <source>
        <dbReference type="SAM" id="Phobius"/>
    </source>
</evidence>
<dbReference type="PANTHER" id="PTHR30287:SF2">
    <property type="entry name" value="BLL1001 PROTEIN"/>
    <property type="match status" value="1"/>
</dbReference>
<evidence type="ECO:0000313" key="9">
    <source>
        <dbReference type="Proteomes" id="UP001249020"/>
    </source>
</evidence>
<feature type="transmembrane region" description="Helical" evidence="6">
    <location>
        <begin position="705"/>
        <end position="724"/>
    </location>
</feature>
<evidence type="ECO:0000256" key="3">
    <source>
        <dbReference type="ARBA" id="ARBA00022692"/>
    </source>
</evidence>
<accession>A0AAW8R866</accession>
<evidence type="ECO:0000256" key="5">
    <source>
        <dbReference type="ARBA" id="ARBA00023136"/>
    </source>
</evidence>
<dbReference type="InterPro" id="IPR038766">
    <property type="entry name" value="Membrane_comp_ABC_pdt"/>
</dbReference>
<name>A0AAW8R866_9ALTE</name>
<comment type="subcellular location">
    <subcellularLocation>
        <location evidence="1">Cell membrane</location>
        <topology evidence="1">Multi-pass membrane protein</topology>
    </subcellularLocation>
</comment>
<dbReference type="EMBL" id="JAVRIE010000007">
    <property type="protein sequence ID" value="MDT0584025.1"/>
    <property type="molecule type" value="Genomic_DNA"/>
</dbReference>
<gene>
    <name evidence="8" type="ORF">RM544_15865</name>
</gene>
<keyword evidence="5 6" id="KW-0472">Membrane</keyword>
<feature type="domain" description="ABC3 transporter permease C-terminal" evidence="7">
    <location>
        <begin position="705"/>
        <end position="821"/>
    </location>
</feature>